<evidence type="ECO:0000313" key="1">
    <source>
        <dbReference type="EMBL" id="KAJ0181429.1"/>
    </source>
</evidence>
<protein>
    <submittedName>
        <fullName evidence="1">Uncharacterized protein</fullName>
    </submittedName>
</protein>
<organism evidence="1 2">
    <name type="scientific">Dendrolimus kikuchii</name>
    <dbReference type="NCBI Taxonomy" id="765133"/>
    <lineage>
        <taxon>Eukaryota</taxon>
        <taxon>Metazoa</taxon>
        <taxon>Ecdysozoa</taxon>
        <taxon>Arthropoda</taxon>
        <taxon>Hexapoda</taxon>
        <taxon>Insecta</taxon>
        <taxon>Pterygota</taxon>
        <taxon>Neoptera</taxon>
        <taxon>Endopterygota</taxon>
        <taxon>Lepidoptera</taxon>
        <taxon>Glossata</taxon>
        <taxon>Ditrysia</taxon>
        <taxon>Bombycoidea</taxon>
        <taxon>Lasiocampidae</taxon>
        <taxon>Dendrolimus</taxon>
    </lineage>
</organism>
<proteinExistence type="predicted"/>
<comment type="caution">
    <text evidence="1">The sequence shown here is derived from an EMBL/GenBank/DDBJ whole genome shotgun (WGS) entry which is preliminary data.</text>
</comment>
<accession>A0ACC1DBT6</accession>
<sequence>MLFLMVLFIILTGCTTNRNAGSTLFYDKYSRAECWNTDDVAKLWARKAFEQAVPPSVDPEAVNIKYVTETLRYFRRALRSVDKDVDTQTATILKLALADAIGAHLRSEILPTVRFAYYAGYVPYRHARKVEDFFDEIKIYLNTQGLGWKPPERIPKWTNLTVAKILIGAVNIFDPCASLVLKRDSRSCLHLPVPKLDNIDEPSALALPFKSGGLVSLFSPNSENILLKYYTTACRCILNSSPKTCRHADFVNFNNQMWHWMKRDVAPHLNDEKLYATYGGILRIAAAVQNYGKGLSRRNLFDSDDDGLTKWHPWKTLSDSYVYINADWTPRFYLGLILVVLVAIGLLQICYNYMLGDTTGCMCKGKSNKTTSLAYANVESNVPAMLRHQSSILYSDKKRAKRTTSKTKTSSLGSIRTQKVFDLNENTEKLMAVIMSDNESNVDSPVSEVESDENTDEESKRSRSPPKLETSMSQLKLKKKQIDKNNMQMYSTSTMTRSNVTYCQQSDSARH</sequence>
<keyword evidence="2" id="KW-1185">Reference proteome</keyword>
<dbReference type="EMBL" id="CM034391">
    <property type="protein sequence ID" value="KAJ0181429.1"/>
    <property type="molecule type" value="Genomic_DNA"/>
</dbReference>
<name>A0ACC1DBT6_9NEOP</name>
<reference evidence="1 2" key="1">
    <citation type="journal article" date="2021" name="Front. Genet.">
        <title>Chromosome-Level Genome Assembly Reveals Significant Gene Expansion in the Toll and IMD Signaling Pathways of Dendrolimus kikuchii.</title>
        <authorList>
            <person name="Zhou J."/>
            <person name="Wu P."/>
            <person name="Xiong Z."/>
            <person name="Liu N."/>
            <person name="Zhao N."/>
            <person name="Ji M."/>
            <person name="Qiu Y."/>
            <person name="Yang B."/>
        </authorList>
    </citation>
    <scope>NUCLEOTIDE SEQUENCE [LARGE SCALE GENOMIC DNA]</scope>
    <source>
        <strain evidence="1">Ann1</strain>
    </source>
</reference>
<evidence type="ECO:0000313" key="2">
    <source>
        <dbReference type="Proteomes" id="UP000824533"/>
    </source>
</evidence>
<gene>
    <name evidence="1" type="ORF">K1T71_003514</name>
</gene>
<dbReference type="Proteomes" id="UP000824533">
    <property type="component" value="Linkage Group LG05"/>
</dbReference>